<protein>
    <submittedName>
        <fullName evidence="2">Uncharacterized protein</fullName>
    </submittedName>
</protein>
<dbReference type="AlphaFoldDB" id="A0A8J6HSP6"/>
<keyword evidence="3" id="KW-1185">Reference proteome</keyword>
<name>A0A8J6HSP6_TENMO</name>
<sequence>MEKNKGTTVPPKKNADGLTKKERRALKVQEKAKQEQPGEVKKGQQQQEQQSKKAQKTSASEVPKAPNSQLSEKEQRRLEWEKKLAEQKGESGEKTENLSKAQLRAKRRDQQEAQRLAKTNMSHLKTKLLIIRMSILLLSS</sequence>
<organism evidence="2 3">
    <name type="scientific">Tenebrio molitor</name>
    <name type="common">Yellow mealworm beetle</name>
    <dbReference type="NCBI Taxonomy" id="7067"/>
    <lineage>
        <taxon>Eukaryota</taxon>
        <taxon>Metazoa</taxon>
        <taxon>Ecdysozoa</taxon>
        <taxon>Arthropoda</taxon>
        <taxon>Hexapoda</taxon>
        <taxon>Insecta</taxon>
        <taxon>Pterygota</taxon>
        <taxon>Neoptera</taxon>
        <taxon>Endopterygota</taxon>
        <taxon>Coleoptera</taxon>
        <taxon>Polyphaga</taxon>
        <taxon>Cucujiformia</taxon>
        <taxon>Tenebrionidae</taxon>
        <taxon>Tenebrio</taxon>
    </lineage>
</organism>
<accession>A0A8J6HSP6</accession>
<reference evidence="2" key="1">
    <citation type="journal article" date="2020" name="J Insects Food Feed">
        <title>The yellow mealworm (Tenebrio molitor) genome: a resource for the emerging insects as food and feed industry.</title>
        <authorList>
            <person name="Eriksson T."/>
            <person name="Andere A."/>
            <person name="Kelstrup H."/>
            <person name="Emery V."/>
            <person name="Picard C."/>
        </authorList>
    </citation>
    <scope>NUCLEOTIDE SEQUENCE</scope>
    <source>
        <strain evidence="2">Stoneville</strain>
        <tissue evidence="2">Whole head</tissue>
    </source>
</reference>
<evidence type="ECO:0000313" key="3">
    <source>
        <dbReference type="Proteomes" id="UP000719412"/>
    </source>
</evidence>
<reference evidence="2" key="2">
    <citation type="submission" date="2021-08" db="EMBL/GenBank/DDBJ databases">
        <authorList>
            <person name="Eriksson T."/>
        </authorList>
    </citation>
    <scope>NUCLEOTIDE SEQUENCE</scope>
    <source>
        <strain evidence="2">Stoneville</strain>
        <tissue evidence="2">Whole head</tissue>
    </source>
</reference>
<evidence type="ECO:0000313" key="2">
    <source>
        <dbReference type="EMBL" id="KAH0820035.1"/>
    </source>
</evidence>
<evidence type="ECO:0000256" key="1">
    <source>
        <dbReference type="SAM" id="MobiDB-lite"/>
    </source>
</evidence>
<feature type="region of interest" description="Disordered" evidence="1">
    <location>
        <begin position="1"/>
        <end position="117"/>
    </location>
</feature>
<feature type="compositionally biased region" description="Basic and acidic residues" evidence="1">
    <location>
        <begin position="71"/>
        <end position="97"/>
    </location>
</feature>
<gene>
    <name evidence="2" type="ORF">GEV33_002755</name>
</gene>
<comment type="caution">
    <text evidence="2">The sequence shown here is derived from an EMBL/GenBank/DDBJ whole genome shotgun (WGS) entry which is preliminary data.</text>
</comment>
<proteinExistence type="predicted"/>
<feature type="compositionally biased region" description="Basic and acidic residues" evidence="1">
    <location>
        <begin position="13"/>
        <end position="42"/>
    </location>
</feature>
<dbReference type="EMBL" id="JABDTM020012999">
    <property type="protein sequence ID" value="KAH0820035.1"/>
    <property type="molecule type" value="Genomic_DNA"/>
</dbReference>
<dbReference type="Proteomes" id="UP000719412">
    <property type="component" value="Unassembled WGS sequence"/>
</dbReference>